<evidence type="ECO:0000313" key="1">
    <source>
        <dbReference type="EMBL" id="CAL5228680.1"/>
    </source>
</evidence>
<organism evidence="1 2">
    <name type="scientific">Coccomyxa viridis</name>
    <dbReference type="NCBI Taxonomy" id="1274662"/>
    <lineage>
        <taxon>Eukaryota</taxon>
        <taxon>Viridiplantae</taxon>
        <taxon>Chlorophyta</taxon>
        <taxon>core chlorophytes</taxon>
        <taxon>Trebouxiophyceae</taxon>
        <taxon>Trebouxiophyceae incertae sedis</taxon>
        <taxon>Coccomyxaceae</taxon>
        <taxon>Coccomyxa</taxon>
    </lineage>
</organism>
<dbReference type="EMBL" id="CAXHTA020000019">
    <property type="protein sequence ID" value="CAL5228680.1"/>
    <property type="molecule type" value="Genomic_DNA"/>
</dbReference>
<name>A0ABP1G8X2_9CHLO</name>
<sequence>MMEVVQNPDCMVERLPMILVSLVDLTLAFRLCSTAMGRNVILGFGCIPICLVHMCKTCTLKGSAAAGIGS</sequence>
<comment type="caution">
    <text evidence="1">The sequence shown here is derived from an EMBL/GenBank/DDBJ whole genome shotgun (WGS) entry which is preliminary data.</text>
</comment>
<gene>
    <name evidence="1" type="primary">g11854</name>
    <name evidence="1" type="ORF">VP750_LOCUS10586</name>
</gene>
<protein>
    <submittedName>
        <fullName evidence="1">G11854 protein</fullName>
    </submittedName>
</protein>
<reference evidence="1 2" key="1">
    <citation type="submission" date="2024-06" db="EMBL/GenBank/DDBJ databases">
        <authorList>
            <person name="Kraege A."/>
            <person name="Thomma B."/>
        </authorList>
    </citation>
    <scope>NUCLEOTIDE SEQUENCE [LARGE SCALE GENOMIC DNA]</scope>
</reference>
<proteinExistence type="predicted"/>
<evidence type="ECO:0000313" key="2">
    <source>
        <dbReference type="Proteomes" id="UP001497392"/>
    </source>
</evidence>
<dbReference type="Proteomes" id="UP001497392">
    <property type="component" value="Unassembled WGS sequence"/>
</dbReference>
<keyword evidence="2" id="KW-1185">Reference proteome</keyword>
<accession>A0ABP1G8X2</accession>